<dbReference type="PANTHER" id="PTHR11113:SF2">
    <property type="entry name" value="ADENINE DEAMINASE"/>
    <property type="match status" value="1"/>
</dbReference>
<accession>A0A975BU78</accession>
<dbReference type="SUPFAM" id="SSF51556">
    <property type="entry name" value="Metallo-dependent hydrolases"/>
    <property type="match status" value="1"/>
</dbReference>
<reference evidence="9" key="1">
    <citation type="journal article" date="2021" name="Microb. Physiol.">
        <title>Proteogenomic Insights into the Physiology of Marine, Sulfate-Reducing, Filamentous Desulfonema limicola and Desulfonema magnum.</title>
        <authorList>
            <person name="Schnaars V."/>
            <person name="Wohlbrand L."/>
            <person name="Scheve S."/>
            <person name="Hinrichs C."/>
            <person name="Reinhardt R."/>
            <person name="Rabus R."/>
        </authorList>
    </citation>
    <scope>NUCLEOTIDE SEQUENCE</scope>
    <source>
        <strain evidence="9">4be13</strain>
    </source>
</reference>
<dbReference type="GO" id="GO:0000034">
    <property type="term" value="F:adenine deaminase activity"/>
    <property type="evidence" value="ECO:0007669"/>
    <property type="project" value="UniProtKB-UniRule"/>
</dbReference>
<feature type="domain" description="Adenine deaminase C-terminal" evidence="8">
    <location>
        <begin position="373"/>
        <end position="539"/>
    </location>
</feature>
<dbReference type="AlphaFoldDB" id="A0A975BU78"/>
<dbReference type="SUPFAM" id="SSF51338">
    <property type="entry name" value="Composite domain of metallo-dependent hydrolases"/>
    <property type="match status" value="1"/>
</dbReference>
<dbReference type="RefSeq" id="WP_207679310.1">
    <property type="nucleotide sequence ID" value="NZ_CP061800.1"/>
</dbReference>
<comment type="catalytic activity">
    <reaction evidence="5 6">
        <text>adenine + H2O + H(+) = hypoxanthine + NH4(+)</text>
        <dbReference type="Rhea" id="RHEA:23688"/>
        <dbReference type="ChEBI" id="CHEBI:15377"/>
        <dbReference type="ChEBI" id="CHEBI:15378"/>
        <dbReference type="ChEBI" id="CHEBI:16708"/>
        <dbReference type="ChEBI" id="CHEBI:17368"/>
        <dbReference type="ChEBI" id="CHEBI:28938"/>
        <dbReference type="EC" id="3.5.4.2"/>
    </reaction>
</comment>
<evidence type="ECO:0000313" key="9">
    <source>
        <dbReference type="EMBL" id="QTA91592.1"/>
    </source>
</evidence>
<dbReference type="Gene3D" id="3.20.20.140">
    <property type="entry name" value="Metal-dependent hydrolases"/>
    <property type="match status" value="1"/>
</dbReference>
<dbReference type="InterPro" id="IPR032466">
    <property type="entry name" value="Metal_Hydrolase"/>
</dbReference>
<dbReference type="InterPro" id="IPR006679">
    <property type="entry name" value="Adenine_deam"/>
</dbReference>
<dbReference type="Pfam" id="PF13382">
    <property type="entry name" value="Adenine_deam_C"/>
    <property type="match status" value="1"/>
</dbReference>
<dbReference type="InterPro" id="IPR006680">
    <property type="entry name" value="Amidohydro-rel"/>
</dbReference>
<dbReference type="Proteomes" id="UP000663722">
    <property type="component" value="Chromosome"/>
</dbReference>
<dbReference type="KEGG" id="dmm:dnm_076620"/>
<dbReference type="EC" id="3.5.4.2" evidence="2 6"/>
<organism evidence="9 10">
    <name type="scientific">Desulfonema magnum</name>
    <dbReference type="NCBI Taxonomy" id="45655"/>
    <lineage>
        <taxon>Bacteria</taxon>
        <taxon>Pseudomonadati</taxon>
        <taxon>Thermodesulfobacteriota</taxon>
        <taxon>Desulfobacteria</taxon>
        <taxon>Desulfobacterales</taxon>
        <taxon>Desulfococcaceae</taxon>
        <taxon>Desulfonema</taxon>
    </lineage>
</organism>
<comment type="similarity">
    <text evidence="1 6">Belongs to the metallo-dependent hydrolases superfamily. Adenine deaminase family.</text>
</comment>
<evidence type="ECO:0000259" key="8">
    <source>
        <dbReference type="Pfam" id="PF13382"/>
    </source>
</evidence>
<dbReference type="PANTHER" id="PTHR11113">
    <property type="entry name" value="N-ACETYLGLUCOSAMINE-6-PHOSPHATE DEACETYLASE"/>
    <property type="match status" value="1"/>
</dbReference>
<dbReference type="InterPro" id="IPR026912">
    <property type="entry name" value="Adenine_deam_C"/>
</dbReference>
<evidence type="ECO:0000256" key="4">
    <source>
        <dbReference type="ARBA" id="ARBA00023211"/>
    </source>
</evidence>
<proteinExistence type="inferred from homology"/>
<keyword evidence="4 6" id="KW-0464">Manganese</keyword>
<dbReference type="GO" id="GO:0006146">
    <property type="term" value="P:adenine catabolic process"/>
    <property type="evidence" value="ECO:0007669"/>
    <property type="project" value="InterPro"/>
</dbReference>
<dbReference type="HAMAP" id="MF_01518">
    <property type="entry name" value="Adenine_deamin"/>
    <property type="match status" value="1"/>
</dbReference>
<keyword evidence="10" id="KW-1185">Reference proteome</keyword>
<evidence type="ECO:0000313" key="10">
    <source>
        <dbReference type="Proteomes" id="UP000663722"/>
    </source>
</evidence>
<keyword evidence="3 6" id="KW-0378">Hydrolase</keyword>
<evidence type="ECO:0000256" key="5">
    <source>
        <dbReference type="ARBA" id="ARBA00047720"/>
    </source>
</evidence>
<dbReference type="Pfam" id="PF01979">
    <property type="entry name" value="Amidohydro_1"/>
    <property type="match status" value="1"/>
</dbReference>
<name>A0A975BU78_9BACT</name>
<dbReference type="NCBIfam" id="TIGR01178">
    <property type="entry name" value="ade"/>
    <property type="match status" value="1"/>
</dbReference>
<dbReference type="CDD" id="cd01295">
    <property type="entry name" value="AdeC"/>
    <property type="match status" value="1"/>
</dbReference>
<sequence length="548" mass="60735">MENTIQFSGNIVDIINEEVFPGTVFVHGDTIQKIVPDPSETHYDTYIMPGFIDSHIHIESSMLVPSEFAKAAVRHGTVATISDPHEIANVLGVQGVEFMIENAEKSGFKFYFGAPSCVPATDVETSGAKITAQDIETLFKKYDLKYLSEMMNFPGVLNEFPDVMEKISIAKKYEKVIDGHAPMLTEENLRTYIDAGISTDHETVLFEEGLEKIEKGMKVQIRQGSAAKDLDKLMPLIEKYPQACMLCSDDRHPDDLISGHINLLVKKAAASGIDRFKIFRAACLNPVEHYGLETGLLRENDSADFIIVDDLERLNVIQTVIHGKTVFKENKVFLPEVEFSPLNNFKAEPKSVEDFRFETIAEEIHVIEAADGQLLTGKCIEKPKIVNNNAVSDIDRDILKIAVVNRYENTSPSIGFIKNFGLKKGAMAGSVAHDSHNIISVGTSDEMIAKAVNLVIREKGGLAVVSEEIEEVLSLPVAGIMSDKPAEYVAEKYTRTDKAAKQIGSMLHSPFMTLSFMALPVIPSLKITDKGLFDVDQFKLIEQDFIQS</sequence>
<evidence type="ECO:0000259" key="7">
    <source>
        <dbReference type="Pfam" id="PF01979"/>
    </source>
</evidence>
<dbReference type="InterPro" id="IPR011059">
    <property type="entry name" value="Metal-dep_hydrolase_composite"/>
</dbReference>
<evidence type="ECO:0000256" key="3">
    <source>
        <dbReference type="ARBA" id="ARBA00022801"/>
    </source>
</evidence>
<evidence type="ECO:0000256" key="2">
    <source>
        <dbReference type="ARBA" id="ARBA00012782"/>
    </source>
</evidence>
<comment type="cofactor">
    <cofactor evidence="6">
        <name>Mn(2+)</name>
        <dbReference type="ChEBI" id="CHEBI:29035"/>
    </cofactor>
</comment>
<protein>
    <recommendedName>
        <fullName evidence="2 6">Adenine deaminase</fullName>
        <shortName evidence="6">Adenase</shortName>
        <shortName evidence="6">Adenine aminase</shortName>
        <ecNumber evidence="2 6">3.5.4.2</ecNumber>
    </recommendedName>
</protein>
<evidence type="ECO:0000256" key="6">
    <source>
        <dbReference type="HAMAP-Rule" id="MF_01518"/>
    </source>
</evidence>
<gene>
    <name evidence="9" type="primary">ade2</name>
    <name evidence="6" type="synonym">ade</name>
    <name evidence="9" type="ORF">dnm_076620</name>
</gene>
<dbReference type="EMBL" id="CP061800">
    <property type="protein sequence ID" value="QTA91592.1"/>
    <property type="molecule type" value="Genomic_DNA"/>
</dbReference>
<evidence type="ECO:0000256" key="1">
    <source>
        <dbReference type="ARBA" id="ARBA00006773"/>
    </source>
</evidence>
<feature type="domain" description="Amidohydrolase-related" evidence="7">
    <location>
        <begin position="46"/>
        <end position="326"/>
    </location>
</feature>